<sequence>MADDSVDFAVVAYREEGIWQLATLPRAVGEDIDDLITALRPWPGDAGVLGLVSVDEDFFVLVRVAGDDVRVFLSDVTAVTEWPLASSIAEYLDLPDPDDDEEPQPAGDSDVVQEFGMTAVDLAVLCDDDELYPDEMLSDVAERLGFGAQLASIVEAAKA</sequence>
<dbReference type="KEGG" id="sgrg:L0C25_11640"/>
<evidence type="ECO:0000313" key="2">
    <source>
        <dbReference type="Proteomes" id="UP001164390"/>
    </source>
</evidence>
<proteinExistence type="predicted"/>
<dbReference type="Proteomes" id="UP001164390">
    <property type="component" value="Chromosome"/>
</dbReference>
<evidence type="ECO:0000313" key="1">
    <source>
        <dbReference type="EMBL" id="UYM07688.1"/>
    </source>
</evidence>
<keyword evidence="2" id="KW-1185">Reference proteome</keyword>
<reference evidence="1" key="1">
    <citation type="submission" date="2022-01" db="EMBL/GenBank/DDBJ databases">
        <title>Nocardioidaceae gen. sp. A5X3R13.</title>
        <authorList>
            <person name="Lopez Marin M.A."/>
            <person name="Uhlik O."/>
        </authorList>
    </citation>
    <scope>NUCLEOTIDE SEQUENCE</scope>
    <source>
        <strain evidence="1">A5X3R13</strain>
    </source>
</reference>
<name>A0AA46TNM0_9ACTN</name>
<dbReference type="AlphaFoldDB" id="A0AA46TNM0"/>
<organism evidence="1 2">
    <name type="scientific">Solicola gregarius</name>
    <dbReference type="NCBI Taxonomy" id="2908642"/>
    <lineage>
        <taxon>Bacteria</taxon>
        <taxon>Bacillati</taxon>
        <taxon>Actinomycetota</taxon>
        <taxon>Actinomycetes</taxon>
        <taxon>Propionibacteriales</taxon>
        <taxon>Nocardioidaceae</taxon>
        <taxon>Solicola</taxon>
    </lineage>
</organism>
<dbReference type="NCBIfam" id="TIGR03941">
    <property type="entry name" value="tRNA_deam_assoc"/>
    <property type="match status" value="1"/>
</dbReference>
<dbReference type="EMBL" id="CP094970">
    <property type="protein sequence ID" value="UYM07688.1"/>
    <property type="molecule type" value="Genomic_DNA"/>
</dbReference>
<protein>
    <submittedName>
        <fullName evidence="1">tRNA adenosine deaminase-associated protein</fullName>
    </submittedName>
</protein>
<gene>
    <name evidence="1" type="ORF">L0C25_11640</name>
</gene>
<dbReference type="RefSeq" id="WP_271636663.1">
    <property type="nucleotide sequence ID" value="NZ_CP094970.1"/>
</dbReference>
<accession>A0AA46TNM0</accession>
<dbReference type="InterPro" id="IPR023869">
    <property type="entry name" value="tRNA_Adeno_NH3ase_assoc_put"/>
</dbReference>